<accession>A0ABD3HHA6</accession>
<dbReference type="PANTHER" id="PTHR31589">
    <property type="entry name" value="PROTEIN, PUTATIVE (DUF239)-RELATED-RELATED"/>
    <property type="match status" value="1"/>
</dbReference>
<protein>
    <recommendedName>
        <fullName evidence="2">Neprosin PEP catalytic domain-containing protein</fullName>
    </recommendedName>
</protein>
<sequence>MYGSGGPSSETSLRSGQSNIYSTRPHLRQTLRPGITGHQGLDPGPEQYLSRRMGHQRSASNTVNVFASGPEGMIPILRNQRPIRRAKANGYFNVWKPTLELSLSQLWITAGSYAQNNLNIIEVGWPVCQLIYGDDQPHLFVYWTRNAYWSAGCYNLACQGFVQVSTTVVVRGSLSSFVSQTNRAQYEI</sequence>
<dbReference type="EMBL" id="JBJQOH010000004">
    <property type="protein sequence ID" value="KAL3689962.1"/>
    <property type="molecule type" value="Genomic_DNA"/>
</dbReference>
<evidence type="ECO:0000259" key="2">
    <source>
        <dbReference type="PROSITE" id="PS52045"/>
    </source>
</evidence>
<dbReference type="InterPro" id="IPR004314">
    <property type="entry name" value="Neprosin"/>
</dbReference>
<feature type="region of interest" description="Disordered" evidence="1">
    <location>
        <begin position="1"/>
        <end position="54"/>
    </location>
</feature>
<comment type="caution">
    <text evidence="3">The sequence shown here is derived from an EMBL/GenBank/DDBJ whole genome shotgun (WGS) entry which is preliminary data.</text>
</comment>
<feature type="domain" description="Neprosin PEP catalytic" evidence="2">
    <location>
        <begin position="64"/>
        <end position="188"/>
    </location>
</feature>
<reference evidence="3 4" key="1">
    <citation type="submission" date="2024-09" db="EMBL/GenBank/DDBJ databases">
        <title>Chromosome-scale assembly of Riccia sorocarpa.</title>
        <authorList>
            <person name="Paukszto L."/>
        </authorList>
    </citation>
    <scope>NUCLEOTIDE SEQUENCE [LARGE SCALE GENOMIC DNA]</scope>
    <source>
        <strain evidence="3">LP-2024</strain>
        <tissue evidence="3">Aerial parts of the thallus</tissue>
    </source>
</reference>
<dbReference type="PANTHER" id="PTHR31589:SF223">
    <property type="entry name" value="PROTEIN, PUTATIVE (DUF239)-RELATED"/>
    <property type="match status" value="1"/>
</dbReference>
<dbReference type="Pfam" id="PF03080">
    <property type="entry name" value="Neprosin"/>
    <property type="match status" value="1"/>
</dbReference>
<dbReference type="InterPro" id="IPR053168">
    <property type="entry name" value="Glutamic_endopeptidase"/>
</dbReference>
<proteinExistence type="predicted"/>
<dbReference type="Proteomes" id="UP001633002">
    <property type="component" value="Unassembled WGS sequence"/>
</dbReference>
<name>A0ABD3HHA6_9MARC</name>
<dbReference type="PROSITE" id="PS52045">
    <property type="entry name" value="NEPROSIN_PEP_CD"/>
    <property type="match status" value="1"/>
</dbReference>
<keyword evidence="4" id="KW-1185">Reference proteome</keyword>
<evidence type="ECO:0000313" key="3">
    <source>
        <dbReference type="EMBL" id="KAL3689962.1"/>
    </source>
</evidence>
<feature type="compositionally biased region" description="Polar residues" evidence="1">
    <location>
        <begin position="7"/>
        <end position="22"/>
    </location>
</feature>
<dbReference type="AlphaFoldDB" id="A0ABD3HHA6"/>
<evidence type="ECO:0000313" key="4">
    <source>
        <dbReference type="Proteomes" id="UP001633002"/>
    </source>
</evidence>
<evidence type="ECO:0000256" key="1">
    <source>
        <dbReference type="SAM" id="MobiDB-lite"/>
    </source>
</evidence>
<gene>
    <name evidence="3" type="ORF">R1sor_016271</name>
</gene>
<organism evidence="3 4">
    <name type="scientific">Riccia sorocarpa</name>
    <dbReference type="NCBI Taxonomy" id="122646"/>
    <lineage>
        <taxon>Eukaryota</taxon>
        <taxon>Viridiplantae</taxon>
        <taxon>Streptophyta</taxon>
        <taxon>Embryophyta</taxon>
        <taxon>Marchantiophyta</taxon>
        <taxon>Marchantiopsida</taxon>
        <taxon>Marchantiidae</taxon>
        <taxon>Marchantiales</taxon>
        <taxon>Ricciaceae</taxon>
        <taxon>Riccia</taxon>
    </lineage>
</organism>
<dbReference type="Gene3D" id="3.90.1320.10">
    <property type="entry name" value="Outer-capsid protein sigma 3, large lobe"/>
    <property type="match status" value="1"/>
</dbReference>